<reference evidence="1" key="1">
    <citation type="journal article" date="2012" name="Science">
        <title>Fermentation, hydrogen, and sulfur metabolism in multiple uncultivated bacterial phyla.</title>
        <authorList>
            <person name="Wrighton K.C."/>
            <person name="Thomas B.C."/>
            <person name="Sharon I."/>
            <person name="Miller C.S."/>
            <person name="Castelle C.J."/>
            <person name="VerBerkmoes N.C."/>
            <person name="Wilkins M.J."/>
            <person name="Hettich R.L."/>
            <person name="Lipton M.S."/>
            <person name="Williams K.H."/>
            <person name="Long P.E."/>
            <person name="Banfield J.F."/>
        </authorList>
    </citation>
    <scope>NUCLEOTIDE SEQUENCE [LARGE SCALE GENOMIC DNA]</scope>
</reference>
<sequence>MKNGYNNMIGYLKKEYNINNPYNFKIGWYHETIKDDDYVFESEFWTIWEL</sequence>
<gene>
    <name evidence="1" type="ORF">ACD_2C00014G0009</name>
</gene>
<organism evidence="1">
    <name type="scientific">uncultured bacterium</name>
    <name type="common">gcode 4</name>
    <dbReference type="NCBI Taxonomy" id="1234023"/>
    <lineage>
        <taxon>Bacteria</taxon>
        <taxon>environmental samples</taxon>
    </lineage>
</organism>
<accession>K2H350</accession>
<protein>
    <submittedName>
        <fullName evidence="1">Uncharacterized protein</fullName>
    </submittedName>
</protein>
<proteinExistence type="predicted"/>
<comment type="caution">
    <text evidence="1">The sequence shown here is derived from an EMBL/GenBank/DDBJ whole genome shotgun (WGS) entry which is preliminary data.</text>
</comment>
<name>K2H350_9BACT</name>
<dbReference type="EMBL" id="AMFJ01000014">
    <property type="protein sequence ID" value="EKE30290.1"/>
    <property type="molecule type" value="Genomic_DNA"/>
</dbReference>
<dbReference type="AlphaFoldDB" id="K2H350"/>
<evidence type="ECO:0000313" key="1">
    <source>
        <dbReference type="EMBL" id="EKE30290.1"/>
    </source>
</evidence>